<dbReference type="AlphaFoldDB" id="A0A1J5T1U4"/>
<evidence type="ECO:0000313" key="2">
    <source>
        <dbReference type="Proteomes" id="UP000182853"/>
    </source>
</evidence>
<comment type="caution">
    <text evidence="1">The sequence shown here is derived from an EMBL/GenBank/DDBJ whole genome shotgun (WGS) entry which is preliminary data.</text>
</comment>
<dbReference type="Proteomes" id="UP000182853">
    <property type="component" value="Unassembled WGS sequence"/>
</dbReference>
<dbReference type="EMBL" id="MIYT01000014">
    <property type="protein sequence ID" value="OIR10229.1"/>
    <property type="molecule type" value="Genomic_DNA"/>
</dbReference>
<protein>
    <submittedName>
        <fullName evidence="1">Uncharacterized protein</fullName>
    </submittedName>
</protein>
<evidence type="ECO:0000313" key="1">
    <source>
        <dbReference type="EMBL" id="OIR10229.1"/>
    </source>
</evidence>
<organism evidence="1 2">
    <name type="scientific">Marine Group III euryarchaeote CG-Bathy2</name>
    <dbReference type="NCBI Taxonomy" id="1889002"/>
    <lineage>
        <taxon>Archaea</taxon>
        <taxon>Methanobacteriati</taxon>
        <taxon>Thermoplasmatota</taxon>
        <taxon>Thermoplasmata</taxon>
        <taxon>Candidatus Thermoprofundales</taxon>
    </lineage>
</organism>
<sequence length="76" mass="8808">MCIDVHGLTPTKLNEPEPAEYLVSHCYEGDLKHKHSEDEGLLQPMCNPCLERLLENSDIHVFSAYRLEKLELEEKQ</sequence>
<proteinExistence type="predicted"/>
<name>A0A1J5T1U4_9ARCH</name>
<accession>A0A1J5T1U4</accession>
<gene>
    <name evidence="1" type="ORF">BEU05_01600</name>
</gene>
<reference evidence="1 2" key="1">
    <citation type="submission" date="2016-08" db="EMBL/GenBank/DDBJ databases">
        <title>New Insights into Marine Group III Euryarchaeota, from dark to light.</title>
        <authorList>
            <person name="Haro-Moreno J.M."/>
            <person name="Rodriguez-Valera F."/>
            <person name="Lopez-Garcia P."/>
            <person name="Moreira D."/>
            <person name="Martin-Cuadrado A.B."/>
        </authorList>
    </citation>
    <scope>NUCLEOTIDE SEQUENCE [LARGE SCALE GENOMIC DNA]</scope>
    <source>
        <strain evidence="1">CG-Bathy2</strain>
    </source>
</reference>